<dbReference type="InterPro" id="IPR023796">
    <property type="entry name" value="Serpin_dom"/>
</dbReference>
<dbReference type="SUPFAM" id="SSF56574">
    <property type="entry name" value="Serpins"/>
    <property type="match status" value="1"/>
</dbReference>
<sequence>MPIIGFLSSREIMMGGRVGADVQSRRLMSTGIPFLKEIALGEAKHKNFTYCPWVVEQLPAEKVDPDALVQLPVWNLFNLTETWSGKLDMMQHVKDSAFYLLEGKSVQVPYMTSGKDQLIISFEDFKVLRLPYRYRALSMYIFLPNERDGLWSLIEKAASDPFFLKRCVCPNPEVVKMGMFLVPKVLITYEIEASKVLQGFKLKSQSSLGEVLRDMFYELDLLGNDVESIESAAAAAAAMRSCCILKPPGHRVDYRVDSVAVPGSDLFVADHPFMFIIRHGKSGKVMQMGHVVNPVGGEINLLMSHDLELDFSIRFRF</sequence>
<dbReference type="PANTHER" id="PTHR11461:SF203">
    <property type="entry name" value="SERPIN-Z12-RELATED"/>
    <property type="match status" value="1"/>
</dbReference>
<accession>A0A835I5D8</accession>
<evidence type="ECO:0000313" key="3">
    <source>
        <dbReference type="Proteomes" id="UP000631114"/>
    </source>
</evidence>
<feature type="domain" description="Serpin" evidence="1">
    <location>
        <begin position="70"/>
        <end position="294"/>
    </location>
</feature>
<organism evidence="2 3">
    <name type="scientific">Coptis chinensis</name>
    <dbReference type="NCBI Taxonomy" id="261450"/>
    <lineage>
        <taxon>Eukaryota</taxon>
        <taxon>Viridiplantae</taxon>
        <taxon>Streptophyta</taxon>
        <taxon>Embryophyta</taxon>
        <taxon>Tracheophyta</taxon>
        <taxon>Spermatophyta</taxon>
        <taxon>Magnoliopsida</taxon>
        <taxon>Ranunculales</taxon>
        <taxon>Ranunculaceae</taxon>
        <taxon>Coptidoideae</taxon>
        <taxon>Coptis</taxon>
    </lineage>
</organism>
<dbReference type="GO" id="GO:0004867">
    <property type="term" value="F:serine-type endopeptidase inhibitor activity"/>
    <property type="evidence" value="ECO:0007669"/>
    <property type="project" value="InterPro"/>
</dbReference>
<proteinExistence type="predicted"/>
<dbReference type="PROSITE" id="PS00284">
    <property type="entry name" value="SERPIN"/>
    <property type="match status" value="1"/>
</dbReference>
<dbReference type="InterPro" id="IPR036186">
    <property type="entry name" value="Serpin_sf"/>
</dbReference>
<dbReference type="OrthoDB" id="1063785at2759"/>
<comment type="caution">
    <text evidence="2">The sequence shown here is derived from an EMBL/GenBank/DDBJ whole genome shotgun (WGS) entry which is preliminary data.</text>
</comment>
<dbReference type="InterPro" id="IPR023795">
    <property type="entry name" value="Serpin_CS"/>
</dbReference>
<dbReference type="GO" id="GO:0005615">
    <property type="term" value="C:extracellular space"/>
    <property type="evidence" value="ECO:0007669"/>
    <property type="project" value="InterPro"/>
</dbReference>
<protein>
    <recommendedName>
        <fullName evidence="1">Serpin domain-containing protein</fullName>
    </recommendedName>
</protein>
<dbReference type="InterPro" id="IPR042185">
    <property type="entry name" value="Serpin_sf_2"/>
</dbReference>
<reference evidence="2 3" key="1">
    <citation type="submission" date="2020-10" db="EMBL/GenBank/DDBJ databases">
        <title>The Coptis chinensis genome and diversification of protoberbering-type alkaloids.</title>
        <authorList>
            <person name="Wang B."/>
            <person name="Shu S."/>
            <person name="Song C."/>
            <person name="Liu Y."/>
        </authorList>
    </citation>
    <scope>NUCLEOTIDE SEQUENCE [LARGE SCALE GENOMIC DNA]</scope>
    <source>
        <strain evidence="2">HL-2020</strain>
        <tissue evidence="2">Leaf</tissue>
    </source>
</reference>
<dbReference type="Gene3D" id="2.30.39.10">
    <property type="entry name" value="Alpha-1-antitrypsin, domain 1"/>
    <property type="match status" value="2"/>
</dbReference>
<dbReference type="AlphaFoldDB" id="A0A835I5D8"/>
<dbReference type="Pfam" id="PF00079">
    <property type="entry name" value="Serpin"/>
    <property type="match status" value="1"/>
</dbReference>
<evidence type="ECO:0000259" key="1">
    <source>
        <dbReference type="Pfam" id="PF00079"/>
    </source>
</evidence>
<dbReference type="Proteomes" id="UP000631114">
    <property type="component" value="Unassembled WGS sequence"/>
</dbReference>
<dbReference type="InterPro" id="IPR000215">
    <property type="entry name" value="Serpin_fam"/>
</dbReference>
<dbReference type="EMBL" id="JADFTS010000004">
    <property type="protein sequence ID" value="KAF9610442.1"/>
    <property type="molecule type" value="Genomic_DNA"/>
</dbReference>
<keyword evidence="3" id="KW-1185">Reference proteome</keyword>
<name>A0A835I5D8_9MAGN</name>
<evidence type="ECO:0000313" key="2">
    <source>
        <dbReference type="EMBL" id="KAF9610442.1"/>
    </source>
</evidence>
<dbReference type="PANTHER" id="PTHR11461">
    <property type="entry name" value="SERINE PROTEASE INHIBITOR, SERPIN"/>
    <property type="match status" value="1"/>
</dbReference>
<gene>
    <name evidence="2" type="ORF">IFM89_022406</name>
</gene>